<dbReference type="AlphaFoldDB" id="A0A4E0PVV3"/>
<sequence length="88" mass="10052">MSEVKESDRFECVIINVIDSLMWKGVVVEETRSGGRVYFGKVKQEGFSYGPGDTLYIGVKSLPYGIEEMKTEVSLYDADDRKLDWTFL</sequence>
<gene>
    <name evidence="1" type="ORF">CUN85_09820</name>
</gene>
<protein>
    <submittedName>
        <fullName evidence="1">Uncharacterized protein</fullName>
    </submittedName>
</protein>
<evidence type="ECO:0000313" key="2">
    <source>
        <dbReference type="Proteomes" id="UP000297295"/>
    </source>
</evidence>
<reference evidence="1 2" key="1">
    <citation type="submission" date="2017-11" db="EMBL/GenBank/DDBJ databases">
        <title>Isolation and Characterization of Methanogenic Archaea from Saline Meromictic Lake at Siberia.</title>
        <authorList>
            <person name="Shen Y."/>
            <person name="Huang H.-H."/>
            <person name="Lai M.-C."/>
            <person name="Chen S.-C."/>
        </authorList>
    </citation>
    <scope>NUCLEOTIDE SEQUENCE [LARGE SCALE GENOMIC DNA]</scope>
    <source>
        <strain evidence="1 2">SY-01</strain>
    </source>
</reference>
<keyword evidence="2" id="KW-1185">Reference proteome</keyword>
<evidence type="ECO:0000313" key="1">
    <source>
        <dbReference type="EMBL" id="TGC08361.1"/>
    </source>
</evidence>
<name>A0A4E0PVV3_9EURY</name>
<organism evidence="1 2">
    <name type="scientific">Methanolobus halotolerans</name>
    <dbReference type="NCBI Taxonomy" id="2052935"/>
    <lineage>
        <taxon>Archaea</taxon>
        <taxon>Methanobacteriati</taxon>
        <taxon>Methanobacteriota</taxon>
        <taxon>Stenosarchaea group</taxon>
        <taxon>Methanomicrobia</taxon>
        <taxon>Methanosarcinales</taxon>
        <taxon>Methanosarcinaceae</taxon>
        <taxon>Methanolobus</taxon>
    </lineage>
</organism>
<proteinExistence type="predicted"/>
<dbReference type="Proteomes" id="UP000297295">
    <property type="component" value="Unassembled WGS sequence"/>
</dbReference>
<dbReference type="OrthoDB" id="122871at2157"/>
<comment type="caution">
    <text evidence="1">The sequence shown here is derived from an EMBL/GenBank/DDBJ whole genome shotgun (WGS) entry which is preliminary data.</text>
</comment>
<dbReference type="EMBL" id="PGGK01000010">
    <property type="protein sequence ID" value="TGC08361.1"/>
    <property type="molecule type" value="Genomic_DNA"/>
</dbReference>
<accession>A0A4E0PVV3</accession>